<dbReference type="RefSeq" id="WP_194027858.1">
    <property type="nucleotide sequence ID" value="NZ_JADEWZ010000003.1"/>
</dbReference>
<dbReference type="CDD" id="cd13682">
    <property type="entry name" value="PBP2_TRAP_alpha-ketoacid"/>
    <property type="match status" value="1"/>
</dbReference>
<dbReference type="InterPro" id="IPR018389">
    <property type="entry name" value="DctP_fam"/>
</dbReference>
<keyword evidence="6" id="KW-1185">Reference proteome</keyword>
<sequence length="374" mass="40800">MKRRQFLSHTAVGAASAATLVACNSTTSSSDSGASGGKLPRIDWRMATSWPNSLDTIFGGAETVCQRVSEMTDGRFTITPFAAGEIVGGLEVLDAVQGGSVECGHTASYYYVGKNSALGFATSVPFGLTAQQQNAWLYEAGGLEAIQKVYADFNIINFPAGNTGAQMGGWFKREVKSLNELQGLTMRLPGLGGEVMSRLGVTVQNLPGGEIYVALERGAIDAAEWVGPYDDEKLGLNKVAPFYYYPGWWEPGPTLDVLVNRNQWDSLPREYQAIFQAAAKDANLTMLAKYNALNRTAFQSLKGDGTKFVQYSQDIMQAAQEAALELYADNSGKNPAFKEVYEQWKSFREEAILWNEINELSFTNFVSQALTKSE</sequence>
<reference evidence="5" key="1">
    <citation type="submission" date="2020-10" db="EMBL/GenBank/DDBJ databases">
        <authorList>
            <person name="Castelo-Branco R."/>
            <person name="Eusebio N."/>
            <person name="Adriana R."/>
            <person name="Vieira A."/>
            <person name="Brugerolle De Fraissinette N."/>
            <person name="Rezende De Castro R."/>
            <person name="Schneider M.P."/>
            <person name="Vasconcelos V."/>
            <person name="Leao P.N."/>
        </authorList>
    </citation>
    <scope>NUCLEOTIDE SEQUENCE</scope>
    <source>
        <strain evidence="5">LEGE 07157</strain>
    </source>
</reference>
<feature type="binding site" evidence="2">
    <location>
        <position position="166"/>
    </location>
    <ligand>
        <name>substrate</name>
    </ligand>
</feature>
<gene>
    <name evidence="5" type="ORF">IQ249_02530</name>
</gene>
<dbReference type="PANTHER" id="PTHR33376">
    <property type="match status" value="1"/>
</dbReference>
<evidence type="ECO:0000313" key="6">
    <source>
        <dbReference type="Proteomes" id="UP000654482"/>
    </source>
</evidence>
<dbReference type="Proteomes" id="UP000654482">
    <property type="component" value="Unassembled WGS sequence"/>
</dbReference>
<feature type="binding site" evidence="3">
    <location>
        <position position="224"/>
    </location>
    <ligand>
        <name>substrate</name>
    </ligand>
</feature>
<dbReference type="PIRSF" id="PIRSF039026">
    <property type="entry name" value="SiaP"/>
    <property type="match status" value="1"/>
</dbReference>
<dbReference type="InterPro" id="IPR038404">
    <property type="entry name" value="TRAP_DctP_sf"/>
</dbReference>
<feature type="chain" id="PRO_5035189375" evidence="4">
    <location>
        <begin position="18"/>
        <end position="374"/>
    </location>
</feature>
<accession>A0A8J7AXV7</accession>
<evidence type="ECO:0000256" key="1">
    <source>
        <dbReference type="ARBA" id="ARBA00022729"/>
    </source>
</evidence>
<dbReference type="Pfam" id="PF03480">
    <property type="entry name" value="DctP"/>
    <property type="match status" value="1"/>
</dbReference>
<dbReference type="PANTHER" id="PTHR33376:SF5">
    <property type="entry name" value="EXTRACYTOPLASMIC SOLUTE RECEPTOR PROTEIN"/>
    <property type="match status" value="1"/>
</dbReference>
<dbReference type="Gene3D" id="3.40.190.10">
    <property type="entry name" value="Periplasmic binding protein-like II"/>
    <property type="match status" value="1"/>
</dbReference>
<dbReference type="InterPro" id="IPR041722">
    <property type="entry name" value="TakP/all3028"/>
</dbReference>
<dbReference type="AlphaFoldDB" id="A0A8J7AXV7"/>
<dbReference type="GO" id="GO:0046872">
    <property type="term" value="F:metal ion binding"/>
    <property type="evidence" value="ECO:0007669"/>
    <property type="project" value="UniProtKB-KW"/>
</dbReference>
<evidence type="ECO:0000313" key="5">
    <source>
        <dbReference type="EMBL" id="MBE9114764.1"/>
    </source>
</evidence>
<comment type="caution">
    <text evidence="5">The sequence shown here is derived from an EMBL/GenBank/DDBJ whole genome shotgun (WGS) entry which is preliminary data.</text>
</comment>
<dbReference type="GO" id="GO:0015849">
    <property type="term" value="P:organic acid transport"/>
    <property type="evidence" value="ECO:0007669"/>
    <property type="project" value="InterPro"/>
</dbReference>
<proteinExistence type="predicted"/>
<feature type="signal peptide" evidence="4">
    <location>
        <begin position="1"/>
        <end position="17"/>
    </location>
</feature>
<keyword evidence="3" id="KW-0479">Metal-binding</keyword>
<protein>
    <submittedName>
        <fullName evidence="5">TRAP transporter substrate-binding protein</fullName>
    </submittedName>
</protein>
<dbReference type="GO" id="GO:0043177">
    <property type="term" value="F:organic acid binding"/>
    <property type="evidence" value="ECO:0007669"/>
    <property type="project" value="InterPro"/>
</dbReference>
<dbReference type="GO" id="GO:0055085">
    <property type="term" value="P:transmembrane transport"/>
    <property type="evidence" value="ECO:0007669"/>
    <property type="project" value="InterPro"/>
</dbReference>
<evidence type="ECO:0000256" key="4">
    <source>
        <dbReference type="SAM" id="SignalP"/>
    </source>
</evidence>
<keyword evidence="1 4" id="KW-0732">Signal</keyword>
<evidence type="ECO:0000256" key="3">
    <source>
        <dbReference type="PIRSR" id="PIRSR039026-2"/>
    </source>
</evidence>
<feature type="binding site" evidence="3">
    <location>
        <position position="225"/>
    </location>
    <ligand>
        <name>Na(+)</name>
        <dbReference type="ChEBI" id="CHEBI:29101"/>
    </ligand>
</feature>
<dbReference type="NCBIfam" id="NF037995">
    <property type="entry name" value="TRAP_S1"/>
    <property type="match status" value="1"/>
</dbReference>
<dbReference type="InterPro" id="IPR026289">
    <property type="entry name" value="SBP_TakP-like"/>
</dbReference>
<feature type="binding site" evidence="2">
    <location>
        <position position="187"/>
    </location>
    <ligand>
        <name>substrate</name>
    </ligand>
</feature>
<dbReference type="PROSITE" id="PS51257">
    <property type="entry name" value="PROKAR_LIPOPROTEIN"/>
    <property type="match status" value="1"/>
</dbReference>
<feature type="binding site" evidence="3">
    <location>
        <position position="250"/>
    </location>
    <ligand>
        <name>substrate</name>
    </ligand>
</feature>
<organism evidence="5 6">
    <name type="scientific">Lusitaniella coriacea LEGE 07157</name>
    <dbReference type="NCBI Taxonomy" id="945747"/>
    <lineage>
        <taxon>Bacteria</taxon>
        <taxon>Bacillati</taxon>
        <taxon>Cyanobacteriota</taxon>
        <taxon>Cyanophyceae</taxon>
        <taxon>Spirulinales</taxon>
        <taxon>Lusitaniellaceae</taxon>
        <taxon>Lusitaniella</taxon>
    </lineage>
</organism>
<name>A0A8J7AXV7_9CYAN</name>
<dbReference type="Gene3D" id="3.40.190.170">
    <property type="entry name" value="Bacterial extracellular solute-binding protein, family 7"/>
    <property type="match status" value="1"/>
</dbReference>
<dbReference type="GO" id="GO:0031317">
    <property type="term" value="C:tripartite ATP-independent periplasmic transporter complex"/>
    <property type="evidence" value="ECO:0007669"/>
    <property type="project" value="InterPro"/>
</dbReference>
<evidence type="ECO:0000256" key="2">
    <source>
        <dbReference type="PIRSR" id="PIRSR039026-1"/>
    </source>
</evidence>
<dbReference type="EMBL" id="JADEWZ010000003">
    <property type="protein sequence ID" value="MBE9114764.1"/>
    <property type="molecule type" value="Genomic_DNA"/>
</dbReference>